<organism evidence="2 3">
    <name type="scientific">Cytospora paraplurivora</name>
    <dbReference type="NCBI Taxonomy" id="2898453"/>
    <lineage>
        <taxon>Eukaryota</taxon>
        <taxon>Fungi</taxon>
        <taxon>Dikarya</taxon>
        <taxon>Ascomycota</taxon>
        <taxon>Pezizomycotina</taxon>
        <taxon>Sordariomycetes</taxon>
        <taxon>Sordariomycetidae</taxon>
        <taxon>Diaporthales</taxon>
        <taxon>Cytosporaceae</taxon>
        <taxon>Cytospora</taxon>
    </lineage>
</organism>
<accession>A0AAN9UB91</accession>
<dbReference type="AlphaFoldDB" id="A0AAN9UB91"/>
<reference evidence="2 3" key="1">
    <citation type="journal article" date="2023" name="PLoS ONE">
        <title>Cytospora paraplurivora sp. nov. isolated from orchards with fruit tree decline syndrome in Ontario, Canada.</title>
        <authorList>
            <person name="Ilyukhin E."/>
            <person name="Nguyen H.D.T."/>
            <person name="Castle A.J."/>
            <person name="Ellouze W."/>
        </authorList>
    </citation>
    <scope>NUCLEOTIDE SEQUENCE [LARGE SCALE GENOMIC DNA]</scope>
    <source>
        <strain evidence="2 3">FDS-564</strain>
    </source>
</reference>
<comment type="caution">
    <text evidence="2">The sequence shown here is derived from an EMBL/GenBank/DDBJ whole genome shotgun (WGS) entry which is preliminary data.</text>
</comment>
<feature type="compositionally biased region" description="Low complexity" evidence="1">
    <location>
        <begin position="149"/>
        <end position="158"/>
    </location>
</feature>
<gene>
    <name evidence="2" type="ORF">SLS53_004161</name>
</gene>
<evidence type="ECO:0000313" key="3">
    <source>
        <dbReference type="Proteomes" id="UP001320245"/>
    </source>
</evidence>
<evidence type="ECO:0000313" key="2">
    <source>
        <dbReference type="EMBL" id="KAK7743626.1"/>
    </source>
</evidence>
<feature type="compositionally biased region" description="Acidic residues" evidence="1">
    <location>
        <begin position="83"/>
        <end position="100"/>
    </location>
</feature>
<keyword evidence="3" id="KW-1185">Reference proteome</keyword>
<evidence type="ECO:0000256" key="1">
    <source>
        <dbReference type="SAM" id="MobiDB-lite"/>
    </source>
</evidence>
<sequence>MIWEEAFAYPTFVKVPYRPGTCMIVRAGALDHLVQDFMGTRYFILCTNHESSHQYAQREMGDPCARPLPAQKPRAVPQRGDDTADGSEEVGGPDEEEELGSDASSLNSEESEKSEDEMTAPSVNRRTDEDDNLTYTDKQLHGPQVLRWSSSSEGSSWK</sequence>
<dbReference type="EMBL" id="JAJSPL020000013">
    <property type="protein sequence ID" value="KAK7743626.1"/>
    <property type="molecule type" value="Genomic_DNA"/>
</dbReference>
<dbReference type="Proteomes" id="UP001320245">
    <property type="component" value="Unassembled WGS sequence"/>
</dbReference>
<protein>
    <submittedName>
        <fullName evidence="2">Uncharacterized protein</fullName>
    </submittedName>
</protein>
<feature type="region of interest" description="Disordered" evidence="1">
    <location>
        <begin position="54"/>
        <end position="158"/>
    </location>
</feature>
<proteinExistence type="predicted"/>
<name>A0AAN9UB91_9PEZI</name>